<organism evidence="3 4">
    <name type="scientific">Acetobacter malorum</name>
    <dbReference type="NCBI Taxonomy" id="178901"/>
    <lineage>
        <taxon>Bacteria</taxon>
        <taxon>Pseudomonadati</taxon>
        <taxon>Pseudomonadota</taxon>
        <taxon>Alphaproteobacteria</taxon>
        <taxon>Acetobacterales</taxon>
        <taxon>Acetobacteraceae</taxon>
        <taxon>Acetobacter</taxon>
    </lineage>
</organism>
<proteinExistence type="inferred from homology"/>
<dbReference type="Gene3D" id="3.40.50.720">
    <property type="entry name" value="NAD(P)-binding Rossmann-like Domain"/>
    <property type="match status" value="1"/>
</dbReference>
<dbReference type="Proteomes" id="UP000077349">
    <property type="component" value="Unassembled WGS sequence"/>
</dbReference>
<dbReference type="InterPro" id="IPR002347">
    <property type="entry name" value="SDR_fam"/>
</dbReference>
<comment type="caution">
    <text evidence="3">The sequence shown here is derived from an EMBL/GenBank/DDBJ whole genome shotgun (WGS) entry which is preliminary data.</text>
</comment>
<dbReference type="InterPro" id="IPR036291">
    <property type="entry name" value="NAD(P)-bd_dom_sf"/>
</dbReference>
<comment type="similarity">
    <text evidence="1">Belongs to the short-chain dehydrogenases/reductases (SDR) family.</text>
</comment>
<gene>
    <name evidence="3" type="ORF">Amal_03577</name>
</gene>
<dbReference type="SUPFAM" id="SSF51735">
    <property type="entry name" value="NAD(P)-binding Rossmann-fold domains"/>
    <property type="match status" value="1"/>
</dbReference>
<keyword evidence="2" id="KW-0560">Oxidoreductase</keyword>
<evidence type="ECO:0000256" key="2">
    <source>
        <dbReference type="ARBA" id="ARBA00023002"/>
    </source>
</evidence>
<evidence type="ECO:0000313" key="3">
    <source>
        <dbReference type="EMBL" id="OAG75250.1"/>
    </source>
</evidence>
<dbReference type="GO" id="GO:0016614">
    <property type="term" value="F:oxidoreductase activity, acting on CH-OH group of donors"/>
    <property type="evidence" value="ECO:0007669"/>
    <property type="project" value="UniProtKB-ARBA"/>
</dbReference>
<dbReference type="PANTHER" id="PTHR48107">
    <property type="entry name" value="NADPH-DEPENDENT ALDEHYDE REDUCTASE-LIKE PROTEIN, CHLOROPLASTIC-RELATED"/>
    <property type="match status" value="1"/>
</dbReference>
<dbReference type="PATRIC" id="fig|178901.16.peg.3841"/>
<dbReference type="Pfam" id="PF13561">
    <property type="entry name" value="adh_short_C2"/>
    <property type="match status" value="1"/>
</dbReference>
<protein>
    <submittedName>
        <fullName evidence="3">Short-chain dehydrogenase/reductase SDR</fullName>
    </submittedName>
</protein>
<accession>A0A177G4G9</accession>
<dbReference type="EMBL" id="LVHD01000087">
    <property type="protein sequence ID" value="OAG75250.1"/>
    <property type="molecule type" value="Genomic_DNA"/>
</dbReference>
<dbReference type="AlphaFoldDB" id="A0A177G4G9"/>
<reference evidence="3 4" key="1">
    <citation type="submission" date="2016-03" db="EMBL/GenBank/DDBJ databases">
        <title>Draft genome sequence of Acetobacter malorum CECT 7742, a strain isolated from strawberry vinegar.</title>
        <authorList>
            <person name="Sainz F."/>
            <person name="Mas A."/>
            <person name="Torija M.J."/>
        </authorList>
    </citation>
    <scope>NUCLEOTIDE SEQUENCE [LARGE SCALE GENOMIC DNA]</scope>
    <source>
        <strain evidence="3 4">CECT 7742</strain>
    </source>
</reference>
<evidence type="ECO:0000256" key="1">
    <source>
        <dbReference type="ARBA" id="ARBA00006484"/>
    </source>
</evidence>
<evidence type="ECO:0000313" key="4">
    <source>
        <dbReference type="Proteomes" id="UP000077349"/>
    </source>
</evidence>
<sequence>MDNVEKFGESVPIKRPGQPVELAPAYVLLASNDASYMTGQIIGANGGVGLP</sequence>
<name>A0A177G4G9_9PROT</name>
<dbReference type="PANTHER" id="PTHR48107:SF16">
    <property type="entry name" value="NADPH-DEPENDENT ALDEHYDE REDUCTASE 1, CHLOROPLASTIC"/>
    <property type="match status" value="1"/>
</dbReference>